<dbReference type="EMBL" id="ML213600">
    <property type="protein sequence ID" value="TFK39135.1"/>
    <property type="molecule type" value="Genomic_DNA"/>
</dbReference>
<dbReference type="OrthoDB" id="1658288at2759"/>
<dbReference type="InterPro" id="IPR053137">
    <property type="entry name" value="NLR-like"/>
</dbReference>
<evidence type="ECO:0000313" key="2">
    <source>
        <dbReference type="Proteomes" id="UP000308652"/>
    </source>
</evidence>
<reference evidence="1 2" key="1">
    <citation type="journal article" date="2019" name="Nat. Ecol. Evol.">
        <title>Megaphylogeny resolves global patterns of mushroom evolution.</title>
        <authorList>
            <person name="Varga T."/>
            <person name="Krizsan K."/>
            <person name="Foldi C."/>
            <person name="Dima B."/>
            <person name="Sanchez-Garcia M."/>
            <person name="Sanchez-Ramirez S."/>
            <person name="Szollosi G.J."/>
            <person name="Szarkandi J.G."/>
            <person name="Papp V."/>
            <person name="Albert L."/>
            <person name="Andreopoulos W."/>
            <person name="Angelini C."/>
            <person name="Antonin V."/>
            <person name="Barry K.W."/>
            <person name="Bougher N.L."/>
            <person name="Buchanan P."/>
            <person name="Buyck B."/>
            <person name="Bense V."/>
            <person name="Catcheside P."/>
            <person name="Chovatia M."/>
            <person name="Cooper J."/>
            <person name="Damon W."/>
            <person name="Desjardin D."/>
            <person name="Finy P."/>
            <person name="Geml J."/>
            <person name="Haridas S."/>
            <person name="Hughes K."/>
            <person name="Justo A."/>
            <person name="Karasinski D."/>
            <person name="Kautmanova I."/>
            <person name="Kiss B."/>
            <person name="Kocsube S."/>
            <person name="Kotiranta H."/>
            <person name="LaButti K.M."/>
            <person name="Lechner B.E."/>
            <person name="Liimatainen K."/>
            <person name="Lipzen A."/>
            <person name="Lukacs Z."/>
            <person name="Mihaltcheva S."/>
            <person name="Morgado L.N."/>
            <person name="Niskanen T."/>
            <person name="Noordeloos M.E."/>
            <person name="Ohm R.A."/>
            <person name="Ortiz-Santana B."/>
            <person name="Ovrebo C."/>
            <person name="Racz N."/>
            <person name="Riley R."/>
            <person name="Savchenko A."/>
            <person name="Shiryaev A."/>
            <person name="Soop K."/>
            <person name="Spirin V."/>
            <person name="Szebenyi C."/>
            <person name="Tomsovsky M."/>
            <person name="Tulloss R.E."/>
            <person name="Uehling J."/>
            <person name="Grigoriev I.V."/>
            <person name="Vagvolgyi C."/>
            <person name="Papp T."/>
            <person name="Martin F.M."/>
            <person name="Miettinen O."/>
            <person name="Hibbett D.S."/>
            <person name="Nagy L.G."/>
        </authorList>
    </citation>
    <scope>NUCLEOTIDE SEQUENCE [LARGE SCALE GENOMIC DNA]</scope>
    <source>
        <strain evidence="1 2">CBS 166.37</strain>
    </source>
</reference>
<organism evidence="1 2">
    <name type="scientific">Crucibulum laeve</name>
    <dbReference type="NCBI Taxonomy" id="68775"/>
    <lineage>
        <taxon>Eukaryota</taxon>
        <taxon>Fungi</taxon>
        <taxon>Dikarya</taxon>
        <taxon>Basidiomycota</taxon>
        <taxon>Agaricomycotina</taxon>
        <taxon>Agaricomycetes</taxon>
        <taxon>Agaricomycetidae</taxon>
        <taxon>Agaricales</taxon>
        <taxon>Agaricineae</taxon>
        <taxon>Nidulariaceae</taxon>
        <taxon>Crucibulum</taxon>
    </lineage>
</organism>
<dbReference type="Pfam" id="PF13424">
    <property type="entry name" value="TPR_12"/>
    <property type="match status" value="1"/>
</dbReference>
<dbReference type="Gene3D" id="3.40.50.300">
    <property type="entry name" value="P-loop containing nucleotide triphosphate hydrolases"/>
    <property type="match status" value="1"/>
</dbReference>
<protein>
    <submittedName>
        <fullName evidence="1">P-loop containing nucleoside triphosphate hydrolase protein</fullName>
    </submittedName>
</protein>
<dbReference type="Gene3D" id="1.25.40.10">
    <property type="entry name" value="Tetratricopeptide repeat domain"/>
    <property type="match status" value="1"/>
</dbReference>
<dbReference type="SUPFAM" id="SSF52540">
    <property type="entry name" value="P-loop containing nucleoside triphosphate hydrolases"/>
    <property type="match status" value="1"/>
</dbReference>
<keyword evidence="1" id="KW-0378">Hydrolase</keyword>
<dbReference type="AlphaFoldDB" id="A0A5C3M3I0"/>
<dbReference type="InterPro" id="IPR027417">
    <property type="entry name" value="P-loop_NTPase"/>
</dbReference>
<dbReference type="STRING" id="68775.A0A5C3M3I0"/>
<dbReference type="Proteomes" id="UP000308652">
    <property type="component" value="Unassembled WGS sequence"/>
</dbReference>
<name>A0A5C3M3I0_9AGAR</name>
<gene>
    <name evidence="1" type="ORF">BDQ12DRAFT_70056</name>
</gene>
<dbReference type="InterPro" id="IPR011990">
    <property type="entry name" value="TPR-like_helical_dom_sf"/>
</dbReference>
<accession>A0A5C3M3I0</accession>
<evidence type="ECO:0000313" key="1">
    <source>
        <dbReference type="EMBL" id="TFK39135.1"/>
    </source>
</evidence>
<keyword evidence="2" id="KW-1185">Reference proteome</keyword>
<dbReference type="SUPFAM" id="SSF48452">
    <property type="entry name" value="TPR-like"/>
    <property type="match status" value="1"/>
</dbReference>
<dbReference type="GO" id="GO:0016787">
    <property type="term" value="F:hydrolase activity"/>
    <property type="evidence" value="ECO:0007669"/>
    <property type="project" value="UniProtKB-KW"/>
</dbReference>
<dbReference type="Pfam" id="PF13374">
    <property type="entry name" value="TPR_10"/>
    <property type="match status" value="1"/>
</dbReference>
<dbReference type="PANTHER" id="PTHR46082:SF6">
    <property type="entry name" value="AAA+ ATPASE DOMAIN-CONTAINING PROTEIN-RELATED"/>
    <property type="match status" value="1"/>
</dbReference>
<proteinExistence type="predicted"/>
<sequence length="620" mass="70660">MSAANMFEKAHDVTIRDTTINNASRDLNQYTINQPAERREPAKIILKPHSSALFTGQRAHLDKLKGYFSPRNENDISPRRSFVLYGMGGIGKTQISLKFTEEAAQQYSHIFWIDATDKDTISESLKGLSSIPEARNAAVDDNAESVLNWIGFLSKPWLLLFDNADEDPSVVEHSLPPNDTGDILITSRNPIMENVTGSGNSIPLDEMLMNDAVQLLLKRAKLQNCRTTKIEETATEIVKELCSLPLAIDQAGSFISSGHCSLSDYLELYSDEKKTLMDYTSFRGASRYARTVYGTWELSYKTIESMANDQSNKFCQAAQTAIEIHQLMAFFHHENIVEAIFSRAAERFLEFDLKKEAQRGLPLAILMLEKNKWYITENNKWDKLKFGSGIQVLISLSLIKKDPVYNIYSIHPMIHSWCRERMEAEQKCSILFWAWTILGYSAIWKDEMTDYMLKDIITTHLKKNQQYRSSLKAPDEWKDERGRNIIYPGDGQEKGGAGYRSSRYIGSHGKPGTTYRQLGRYSEAETLEIQVINKRKEVLGTDHPDTLFAMENLVATYWKLSRYSEAEALDIQVMEKRKDVLGTDHPDTLNAMVNLAATYRKLGKYSEANTLDIQVINKRK</sequence>
<dbReference type="GO" id="GO:0043531">
    <property type="term" value="F:ADP binding"/>
    <property type="evidence" value="ECO:0007669"/>
    <property type="project" value="InterPro"/>
</dbReference>
<dbReference type="PANTHER" id="PTHR46082">
    <property type="entry name" value="ATP/GTP-BINDING PROTEIN-RELATED"/>
    <property type="match status" value="1"/>
</dbReference>